<organism evidence="1 2">
    <name type="scientific">Leptolyngbya cf. ectocarpi LEGE 11479</name>
    <dbReference type="NCBI Taxonomy" id="1828722"/>
    <lineage>
        <taxon>Bacteria</taxon>
        <taxon>Bacillati</taxon>
        <taxon>Cyanobacteriota</taxon>
        <taxon>Cyanophyceae</taxon>
        <taxon>Leptolyngbyales</taxon>
        <taxon>Leptolyngbyaceae</taxon>
        <taxon>Leptolyngbya group</taxon>
        <taxon>Leptolyngbya</taxon>
    </lineage>
</organism>
<dbReference type="RefSeq" id="WP_193996712.1">
    <property type="nucleotide sequence ID" value="NZ_JADEXP010000571.1"/>
</dbReference>
<dbReference type="EMBL" id="JADEXP010000571">
    <property type="protein sequence ID" value="MBE9070880.1"/>
    <property type="molecule type" value="Genomic_DNA"/>
</dbReference>
<dbReference type="Proteomes" id="UP000615026">
    <property type="component" value="Unassembled WGS sequence"/>
</dbReference>
<gene>
    <name evidence="1" type="ORF">IQ260_30035</name>
</gene>
<evidence type="ECO:0000313" key="2">
    <source>
        <dbReference type="Proteomes" id="UP000615026"/>
    </source>
</evidence>
<reference evidence="1" key="1">
    <citation type="submission" date="2020-10" db="EMBL/GenBank/DDBJ databases">
        <authorList>
            <person name="Castelo-Branco R."/>
            <person name="Eusebio N."/>
            <person name="Adriana R."/>
            <person name="Vieira A."/>
            <person name="Brugerolle De Fraissinette N."/>
            <person name="Rezende De Castro R."/>
            <person name="Schneider M.P."/>
            <person name="Vasconcelos V."/>
            <person name="Leao P.N."/>
        </authorList>
    </citation>
    <scope>NUCLEOTIDE SEQUENCE</scope>
    <source>
        <strain evidence="1">LEGE 11479</strain>
    </source>
</reference>
<accession>A0A929FB52</accession>
<dbReference type="AlphaFoldDB" id="A0A929FB52"/>
<name>A0A929FB52_LEPEC</name>
<sequence>MSPFLLRQLWSVIDTAHSSHILSLDDQGLVNWVMEQLCHQSPLDNGELNQVNCYIQSKVTLIRDMAQNR</sequence>
<protein>
    <submittedName>
        <fullName evidence="1">Uncharacterized protein</fullName>
    </submittedName>
</protein>
<proteinExistence type="predicted"/>
<comment type="caution">
    <text evidence="1">The sequence shown here is derived from an EMBL/GenBank/DDBJ whole genome shotgun (WGS) entry which is preliminary data.</text>
</comment>
<evidence type="ECO:0000313" key="1">
    <source>
        <dbReference type="EMBL" id="MBE9070880.1"/>
    </source>
</evidence>
<keyword evidence="2" id="KW-1185">Reference proteome</keyword>